<evidence type="ECO:0000256" key="5">
    <source>
        <dbReference type="ARBA" id="ARBA00022692"/>
    </source>
</evidence>
<dbReference type="InParanoid" id="A0A059A076"/>
<keyword evidence="5 13" id="KW-0812">Transmembrane</keyword>
<evidence type="ECO:0000313" key="14">
    <source>
        <dbReference type="EMBL" id="KCW47203.1"/>
    </source>
</evidence>
<keyword evidence="8 12" id="KW-0560">Oxidoreductase</keyword>
<keyword evidence="11 13" id="KW-0472">Membrane</keyword>
<keyword evidence="4 12" id="KW-0349">Heme</keyword>
<dbReference type="GO" id="GO:0004497">
    <property type="term" value="F:monooxygenase activity"/>
    <property type="evidence" value="ECO:0000318"/>
    <property type="project" value="GO_Central"/>
</dbReference>
<dbReference type="InterPro" id="IPR036396">
    <property type="entry name" value="Cyt_P450_sf"/>
</dbReference>
<dbReference type="InterPro" id="IPR001128">
    <property type="entry name" value="Cyt_P450"/>
</dbReference>
<sequence>MQSRWRVFFSLFLVGLICLFLYLYNLFWWKPLRLSKKLHHQGIHGPVPSFFFGNILDIKKIRPEMQATKNEQSIGNCVSHDYMSCLFPHIEKWRAECEKNRGIVLGYDSLVTSKGKSWALQRKKLSICYLFCFAKGMVDMMVESVAPVLEKWESRMEKAGGVASLRIDKDLKSLSAEMISKACFGSNYVIGNEIFSKMLVLQISLSKQHIRTKITRDIWRIDKEVDRSILKLMDDDCDAKGQSFLQALVTILAVDPASPEKSKEMKFGDFVIPIGVNVWFSCSLLHQDPANWGDNAHDFHPERFANGISTACKNPNLFVPFGMGIRTCIGQNFVMTELKIVLSLMLSKFIFSLSPEYKHLVMYKLFFEPEHGEQLKMEKICNYLSCMNGLLQWKPKHEKL</sequence>
<evidence type="ECO:0000256" key="8">
    <source>
        <dbReference type="ARBA" id="ARBA00023002"/>
    </source>
</evidence>
<name>A0A059A076_EUCGR</name>
<evidence type="ECO:0000256" key="3">
    <source>
        <dbReference type="ARBA" id="ARBA00010617"/>
    </source>
</evidence>
<protein>
    <recommendedName>
        <fullName evidence="15">Cytochrome P450</fullName>
    </recommendedName>
</protein>
<keyword evidence="7 13" id="KW-1133">Transmembrane helix</keyword>
<evidence type="ECO:0000256" key="7">
    <source>
        <dbReference type="ARBA" id="ARBA00022989"/>
    </source>
</evidence>
<evidence type="ECO:0000256" key="10">
    <source>
        <dbReference type="ARBA" id="ARBA00023033"/>
    </source>
</evidence>
<accession>A0A059A076</accession>
<evidence type="ECO:0000256" key="6">
    <source>
        <dbReference type="ARBA" id="ARBA00022723"/>
    </source>
</evidence>
<dbReference type="EMBL" id="KK198763">
    <property type="protein sequence ID" value="KCW47203.1"/>
    <property type="molecule type" value="Genomic_DNA"/>
</dbReference>
<evidence type="ECO:0000256" key="13">
    <source>
        <dbReference type="SAM" id="Phobius"/>
    </source>
</evidence>
<keyword evidence="6 12" id="KW-0479">Metal-binding</keyword>
<comment type="cofactor">
    <cofactor evidence="1">
        <name>heme</name>
        <dbReference type="ChEBI" id="CHEBI:30413"/>
    </cofactor>
</comment>
<dbReference type="GO" id="GO:0020037">
    <property type="term" value="F:heme binding"/>
    <property type="evidence" value="ECO:0007669"/>
    <property type="project" value="InterPro"/>
</dbReference>
<evidence type="ECO:0000256" key="11">
    <source>
        <dbReference type="ARBA" id="ARBA00023136"/>
    </source>
</evidence>
<evidence type="ECO:0000256" key="12">
    <source>
        <dbReference type="RuleBase" id="RU000461"/>
    </source>
</evidence>
<dbReference type="SUPFAM" id="SSF48264">
    <property type="entry name" value="Cytochrome P450"/>
    <property type="match status" value="1"/>
</dbReference>
<dbReference type="GO" id="GO:0016705">
    <property type="term" value="F:oxidoreductase activity, acting on paired donors, with incorporation or reduction of molecular oxygen"/>
    <property type="evidence" value="ECO:0007669"/>
    <property type="project" value="InterPro"/>
</dbReference>
<comment type="subcellular location">
    <subcellularLocation>
        <location evidence="2">Membrane</location>
        <topology evidence="2">Single-pass membrane protein</topology>
    </subcellularLocation>
</comment>
<dbReference type="PANTHER" id="PTHR24282:SF211">
    <property type="entry name" value="CYTOCHROME P450-RELATED"/>
    <property type="match status" value="1"/>
</dbReference>
<evidence type="ECO:0000256" key="4">
    <source>
        <dbReference type="ARBA" id="ARBA00022617"/>
    </source>
</evidence>
<keyword evidence="9 12" id="KW-0408">Iron</keyword>
<dbReference type="PANTHER" id="PTHR24282">
    <property type="entry name" value="CYTOCHROME P450 FAMILY MEMBER"/>
    <property type="match status" value="1"/>
</dbReference>
<dbReference type="Gene3D" id="1.10.630.10">
    <property type="entry name" value="Cytochrome P450"/>
    <property type="match status" value="2"/>
</dbReference>
<dbReference type="PROSITE" id="PS00086">
    <property type="entry name" value="CYTOCHROME_P450"/>
    <property type="match status" value="1"/>
</dbReference>
<dbReference type="Gramene" id="KCW47203">
    <property type="protein sequence ID" value="KCW47203"/>
    <property type="gene ID" value="EUGRSUZ_K01015"/>
</dbReference>
<keyword evidence="10 12" id="KW-0503">Monooxygenase</keyword>
<gene>
    <name evidence="14" type="ORF">EUGRSUZ_K01015</name>
</gene>
<dbReference type="GO" id="GO:0005506">
    <property type="term" value="F:iron ion binding"/>
    <property type="evidence" value="ECO:0007669"/>
    <property type="project" value="InterPro"/>
</dbReference>
<organism evidence="14">
    <name type="scientific">Eucalyptus grandis</name>
    <name type="common">Flooded gum</name>
    <dbReference type="NCBI Taxonomy" id="71139"/>
    <lineage>
        <taxon>Eukaryota</taxon>
        <taxon>Viridiplantae</taxon>
        <taxon>Streptophyta</taxon>
        <taxon>Embryophyta</taxon>
        <taxon>Tracheophyta</taxon>
        <taxon>Spermatophyta</taxon>
        <taxon>Magnoliopsida</taxon>
        <taxon>eudicotyledons</taxon>
        <taxon>Gunneridae</taxon>
        <taxon>Pentapetalae</taxon>
        <taxon>rosids</taxon>
        <taxon>malvids</taxon>
        <taxon>Myrtales</taxon>
        <taxon>Myrtaceae</taxon>
        <taxon>Myrtoideae</taxon>
        <taxon>Eucalypteae</taxon>
        <taxon>Eucalyptus</taxon>
    </lineage>
</organism>
<reference evidence="14" key="1">
    <citation type="submission" date="2013-07" db="EMBL/GenBank/DDBJ databases">
        <title>The genome of Eucalyptus grandis.</title>
        <authorList>
            <person name="Schmutz J."/>
            <person name="Hayes R."/>
            <person name="Myburg A."/>
            <person name="Tuskan G."/>
            <person name="Grattapaglia D."/>
            <person name="Rokhsar D.S."/>
        </authorList>
    </citation>
    <scope>NUCLEOTIDE SEQUENCE</scope>
    <source>
        <tissue evidence="14">Leaf extractions</tissue>
    </source>
</reference>
<dbReference type="InterPro" id="IPR017972">
    <property type="entry name" value="Cyt_P450_CS"/>
</dbReference>
<proteinExistence type="inferred from homology"/>
<dbReference type="Pfam" id="PF00067">
    <property type="entry name" value="p450"/>
    <property type="match status" value="1"/>
</dbReference>
<evidence type="ECO:0000256" key="2">
    <source>
        <dbReference type="ARBA" id="ARBA00004167"/>
    </source>
</evidence>
<dbReference type="AlphaFoldDB" id="A0A059A076"/>
<comment type="similarity">
    <text evidence="3 12">Belongs to the cytochrome P450 family.</text>
</comment>
<evidence type="ECO:0000256" key="9">
    <source>
        <dbReference type="ARBA" id="ARBA00023004"/>
    </source>
</evidence>
<dbReference type="GO" id="GO:0016020">
    <property type="term" value="C:membrane"/>
    <property type="evidence" value="ECO:0007669"/>
    <property type="project" value="UniProtKB-SubCell"/>
</dbReference>
<dbReference type="STRING" id="71139.A0A059A076"/>
<feature type="transmembrane region" description="Helical" evidence="13">
    <location>
        <begin position="7"/>
        <end position="29"/>
    </location>
</feature>
<dbReference type="InterPro" id="IPR050665">
    <property type="entry name" value="Cytochrome_P450_Monooxygen"/>
</dbReference>
<evidence type="ECO:0008006" key="15">
    <source>
        <dbReference type="Google" id="ProtNLM"/>
    </source>
</evidence>
<evidence type="ECO:0000256" key="1">
    <source>
        <dbReference type="ARBA" id="ARBA00001971"/>
    </source>
</evidence>